<proteinExistence type="predicted"/>
<dbReference type="Proteomes" id="UP000265614">
    <property type="component" value="Unassembled WGS sequence"/>
</dbReference>
<evidence type="ECO:0000256" key="2">
    <source>
        <dbReference type="SAM" id="Phobius"/>
    </source>
</evidence>
<accession>A0A3A3YXG2</accession>
<gene>
    <name evidence="4" type="ORF">D5H78_12145</name>
</gene>
<keyword evidence="2" id="KW-0812">Transmembrane</keyword>
<feature type="transmembrane region" description="Helical" evidence="2">
    <location>
        <begin position="61"/>
        <end position="82"/>
    </location>
</feature>
<evidence type="ECO:0000256" key="1">
    <source>
        <dbReference type="SAM" id="MobiDB-lite"/>
    </source>
</evidence>
<dbReference type="EMBL" id="QZEZ01000005">
    <property type="protein sequence ID" value="RJK95403.1"/>
    <property type="molecule type" value="Genomic_DNA"/>
</dbReference>
<evidence type="ECO:0000313" key="5">
    <source>
        <dbReference type="Proteomes" id="UP000265614"/>
    </source>
</evidence>
<comment type="caution">
    <text evidence="4">The sequence shown here is derived from an EMBL/GenBank/DDBJ whole genome shotgun (WGS) entry which is preliminary data.</text>
</comment>
<keyword evidence="2" id="KW-1133">Transmembrane helix</keyword>
<feature type="compositionally biased region" description="Basic and acidic residues" evidence="1">
    <location>
        <begin position="188"/>
        <end position="202"/>
    </location>
</feature>
<dbReference type="RefSeq" id="WP_119950756.1">
    <property type="nucleotide sequence ID" value="NZ_QZEZ01000005.1"/>
</dbReference>
<keyword evidence="5" id="KW-1185">Reference proteome</keyword>
<evidence type="ECO:0000259" key="3">
    <source>
        <dbReference type="Pfam" id="PF13559"/>
    </source>
</evidence>
<dbReference type="Pfam" id="PF13559">
    <property type="entry name" value="DUF4129"/>
    <property type="match status" value="1"/>
</dbReference>
<protein>
    <submittedName>
        <fullName evidence="4">DUF4129 domain-containing protein</fullName>
    </submittedName>
</protein>
<dbReference type="AlphaFoldDB" id="A0A3A3YXG2"/>
<reference evidence="4 5" key="1">
    <citation type="submission" date="2018-09" db="EMBL/GenBank/DDBJ databases">
        <title>YIM 75000 draft genome.</title>
        <authorList>
            <person name="Tang S."/>
            <person name="Feng Y."/>
        </authorList>
    </citation>
    <scope>NUCLEOTIDE SEQUENCE [LARGE SCALE GENOMIC DNA]</scope>
    <source>
        <strain evidence="4 5">YIM 75000</strain>
    </source>
</reference>
<name>A0A3A3YXG2_9ACTN</name>
<sequence>MTLREPGVVELGRERARELAREELSRREYQLDRPGLVERVRERALELLGDLLDRAAGAAPGGWPGLVAVVLLVVAVVVGLRLRLGPLGRAHRAGAGALFAGDARRSADEHRAAADAHAAAGRWDDAVRERVRGLVRGLEERGLLDARPGRTAEQAARAASRALPALGPELAGAARLFDAVAYGDRRARPEHDARLRDLDARVRATRPGAPGGPGGGEGRPRGPVAAVPR</sequence>
<feature type="domain" description="Protein-glutamine gamma-glutamyltransferase-like C-terminal" evidence="3">
    <location>
        <begin position="132"/>
        <end position="199"/>
    </location>
</feature>
<feature type="region of interest" description="Disordered" evidence="1">
    <location>
        <begin position="188"/>
        <end position="229"/>
    </location>
</feature>
<organism evidence="4 5">
    <name type="scientific">Vallicoccus soli</name>
    <dbReference type="NCBI Taxonomy" id="2339232"/>
    <lineage>
        <taxon>Bacteria</taxon>
        <taxon>Bacillati</taxon>
        <taxon>Actinomycetota</taxon>
        <taxon>Actinomycetes</taxon>
        <taxon>Motilibacterales</taxon>
        <taxon>Vallicoccaceae</taxon>
        <taxon>Vallicoccus</taxon>
    </lineage>
</organism>
<dbReference type="InterPro" id="IPR025403">
    <property type="entry name" value="TgpA-like_C"/>
</dbReference>
<keyword evidence="2" id="KW-0472">Membrane</keyword>
<evidence type="ECO:0000313" key="4">
    <source>
        <dbReference type="EMBL" id="RJK95403.1"/>
    </source>
</evidence>